<comment type="similarity">
    <text evidence="1">Belongs to the avian keratin family.</text>
</comment>
<keyword evidence="2" id="KW-0416">Keratin</keyword>
<name>A0A6P9D641_PANGU</name>
<evidence type="ECO:0000313" key="4">
    <source>
        <dbReference type="RefSeq" id="XP_034291538.1"/>
    </source>
</evidence>
<dbReference type="InterPro" id="IPR003461">
    <property type="entry name" value="Keratin"/>
</dbReference>
<dbReference type="OrthoDB" id="9049954at2759"/>
<proteinExistence type="inferred from homology"/>
<sequence>MAYCGPSCAVPSCASAPVVGFGSAGSRGLGWGWGQGYGLGYGLGYGRGLGYGYGAGALAESSRNLGTLAGVVPSCINQIPASEVTIQPPAVVVTLPGPILSASCEPVAVGGQTPCAPGGIGRFGAGYYGGRLGHLGRRGSICSLGRRGSICNLPC</sequence>
<gene>
    <name evidence="4" type="primary">LOC117676268</name>
</gene>
<dbReference type="GO" id="GO:0005200">
    <property type="term" value="F:structural constituent of cytoskeleton"/>
    <property type="evidence" value="ECO:0007669"/>
    <property type="project" value="InterPro"/>
</dbReference>
<dbReference type="PANTHER" id="PTHR31203">
    <property type="entry name" value="BETA-KERATIN-RELATED PROTEIN-RELATED"/>
    <property type="match status" value="1"/>
</dbReference>
<dbReference type="PANTHER" id="PTHR31203:SF1">
    <property type="entry name" value="BETA-KERATIN-RELATED PROTEIN-RELATED"/>
    <property type="match status" value="1"/>
</dbReference>
<dbReference type="GeneID" id="117676268"/>
<evidence type="ECO:0000256" key="2">
    <source>
        <dbReference type="ARBA" id="ARBA00022744"/>
    </source>
</evidence>
<reference evidence="4" key="1">
    <citation type="submission" date="2025-08" db="UniProtKB">
        <authorList>
            <consortium name="RefSeq"/>
        </authorList>
    </citation>
    <scope>IDENTIFICATION</scope>
    <source>
        <tissue evidence="4">Blood</tissue>
    </source>
</reference>
<accession>A0A6P9D641</accession>
<dbReference type="GO" id="GO:0005882">
    <property type="term" value="C:intermediate filament"/>
    <property type="evidence" value="ECO:0007669"/>
    <property type="project" value="UniProtKB-KW"/>
</dbReference>
<evidence type="ECO:0000256" key="1">
    <source>
        <dbReference type="ARBA" id="ARBA00008702"/>
    </source>
</evidence>
<dbReference type="OMA" id="GWRGSIC"/>
<dbReference type="AlphaFoldDB" id="A0A6P9D641"/>
<dbReference type="Pfam" id="PF02422">
    <property type="entry name" value="Keratin"/>
    <property type="match status" value="1"/>
</dbReference>
<evidence type="ECO:0000313" key="3">
    <source>
        <dbReference type="Proteomes" id="UP001652622"/>
    </source>
</evidence>
<dbReference type="Proteomes" id="UP001652622">
    <property type="component" value="Unplaced"/>
</dbReference>
<protein>
    <submittedName>
        <fullName evidence="4">Chorion class B protein L11-like</fullName>
    </submittedName>
</protein>
<organism evidence="3 4">
    <name type="scientific">Pantherophis guttatus</name>
    <name type="common">Corn snake</name>
    <name type="synonym">Elaphe guttata</name>
    <dbReference type="NCBI Taxonomy" id="94885"/>
    <lineage>
        <taxon>Eukaryota</taxon>
        <taxon>Metazoa</taxon>
        <taxon>Chordata</taxon>
        <taxon>Craniata</taxon>
        <taxon>Vertebrata</taxon>
        <taxon>Euteleostomi</taxon>
        <taxon>Lepidosauria</taxon>
        <taxon>Squamata</taxon>
        <taxon>Bifurcata</taxon>
        <taxon>Unidentata</taxon>
        <taxon>Episquamata</taxon>
        <taxon>Toxicofera</taxon>
        <taxon>Serpentes</taxon>
        <taxon>Colubroidea</taxon>
        <taxon>Colubridae</taxon>
        <taxon>Colubrinae</taxon>
        <taxon>Pantherophis</taxon>
    </lineage>
</organism>
<keyword evidence="3" id="KW-1185">Reference proteome</keyword>
<dbReference type="InParanoid" id="A0A6P9D641"/>
<dbReference type="KEGG" id="pgut:117676268"/>
<dbReference type="RefSeq" id="XP_034291538.1">
    <property type="nucleotide sequence ID" value="XM_034435647.1"/>
</dbReference>